<proteinExistence type="inferred from homology"/>
<evidence type="ECO:0000256" key="2">
    <source>
        <dbReference type="ARBA" id="ARBA00022722"/>
    </source>
</evidence>
<keyword evidence="4" id="KW-0255">Endonuclease</keyword>
<keyword evidence="7" id="KW-0460">Magnesium</keyword>
<dbReference type="SMART" id="SM00484">
    <property type="entry name" value="XPGI"/>
    <property type="match status" value="1"/>
</dbReference>
<dbReference type="GO" id="GO:0046872">
    <property type="term" value="F:metal ion binding"/>
    <property type="evidence" value="ECO:0007669"/>
    <property type="project" value="UniProtKB-KW"/>
</dbReference>
<dbReference type="PRINTS" id="PR00853">
    <property type="entry name" value="XPGRADSUPER"/>
</dbReference>
<dbReference type="Pfam" id="PF00752">
    <property type="entry name" value="XPG_N"/>
    <property type="match status" value="1"/>
</dbReference>
<keyword evidence="2" id="KW-0540">Nuclease</keyword>
<gene>
    <name evidence="12" type="ORF">Ddye_013682</name>
</gene>
<feature type="domain" description="XPG-I" evidence="10">
    <location>
        <begin position="131"/>
        <end position="201"/>
    </location>
</feature>
<evidence type="ECO:0000256" key="1">
    <source>
        <dbReference type="ARBA" id="ARBA00001946"/>
    </source>
</evidence>
<evidence type="ECO:0000256" key="3">
    <source>
        <dbReference type="ARBA" id="ARBA00022723"/>
    </source>
</evidence>
<dbReference type="CDD" id="cd09900">
    <property type="entry name" value="H3TH_XPG-like"/>
    <property type="match status" value="1"/>
</dbReference>
<evidence type="ECO:0000259" key="10">
    <source>
        <dbReference type="SMART" id="SM00484"/>
    </source>
</evidence>
<accession>A0AAD9X6U6</accession>
<dbReference type="InterPro" id="IPR057340">
    <property type="entry name" value="Chromo_SEND1"/>
</dbReference>
<evidence type="ECO:0000256" key="6">
    <source>
        <dbReference type="ARBA" id="ARBA00022801"/>
    </source>
</evidence>
<comment type="caution">
    <text evidence="12">The sequence shown here is derived from an EMBL/GenBank/DDBJ whole genome shotgun (WGS) entry which is preliminary data.</text>
</comment>
<dbReference type="SUPFAM" id="SSF88723">
    <property type="entry name" value="PIN domain-like"/>
    <property type="match status" value="1"/>
</dbReference>
<comment type="similarity">
    <text evidence="9">Belongs to the XPG/RAD2 endonuclease family. GEN subfamily.</text>
</comment>
<dbReference type="Pfam" id="PF00867">
    <property type="entry name" value="XPG_I"/>
    <property type="match status" value="1"/>
</dbReference>
<dbReference type="SMART" id="SM00485">
    <property type="entry name" value="XPGN"/>
    <property type="match status" value="1"/>
</dbReference>
<sequence>MGVKNLWDILESCKKNLPLHHLQNKRVCIDLSCWIVQLQNANKSHRPAHIERLYLRGLFHRLRALIALNCSLIFVTDGSIPAIKLATYRRRLNPGSEVTQDEANSTKVPPLRRNMGSEFSCMVKDAKALGLALGVPCLDGMEEGESQCALLNSESLCDGCFSSDSDIFLFGARTVYRDICLGEGGHVVCYEMADIERKLGFGRNSLIALALILGSDYSQGVRGLGPESACQIVKSIGDSVVLQQIAAEGLSFLKKTKRQLRRCDNKENSMNIHGIVHCPQRENQFVQVIDAYLKPKCHSADSEVVHRVLSQHLFQRAKLHQMCAQFFEWLPEKTDEYILPKIAERDLRRFANLRSTSSALGITLPIQKIPIKCPVKEIIKRRKFQGRECFEVSWEELDGLETSVVPGDLIESACPEKIVEFDEKRPQVRPKKFKPRSSVAAIDPKLQALLLDIESESSTLHNATFSSRAVMLNNRTRATEDDFSRRYSLHDLESESDADAYATRLPTDARSEVVNLLSPSPVRSCTTRCPTDVRSVIINLSSPSPVPSRKVSRFQQVMAMQLDPLLDSESERNANGNAALPCHPNGVTVAQSEIIDLSSPSPMCNRNVSRNVEMNYQHSNVLNLSDSETERSPEHEKKARDLRLFLASIRD</sequence>
<dbReference type="FunFam" id="1.10.150.20:FF:000030">
    <property type="entry name" value="Flap endonuclease GEN-like 1"/>
    <property type="match status" value="1"/>
</dbReference>
<dbReference type="CDD" id="cd09869">
    <property type="entry name" value="PIN_GEN1"/>
    <property type="match status" value="1"/>
</dbReference>
<keyword evidence="5" id="KW-0227">DNA damage</keyword>
<evidence type="ECO:0000256" key="5">
    <source>
        <dbReference type="ARBA" id="ARBA00022763"/>
    </source>
</evidence>
<dbReference type="AlphaFoldDB" id="A0AAD9X6U6"/>
<dbReference type="GO" id="GO:0009650">
    <property type="term" value="P:UV protection"/>
    <property type="evidence" value="ECO:0007669"/>
    <property type="project" value="UniProtKB-ARBA"/>
</dbReference>
<dbReference type="EMBL" id="JANJYI010000004">
    <property type="protein sequence ID" value="KAK2653826.1"/>
    <property type="molecule type" value="Genomic_DNA"/>
</dbReference>
<reference evidence="12" key="1">
    <citation type="journal article" date="2023" name="Plant J.">
        <title>Genome sequences and population genomics provide insights into the demographic history, inbreeding, and mutation load of two 'living fossil' tree species of Dipteronia.</title>
        <authorList>
            <person name="Feng Y."/>
            <person name="Comes H.P."/>
            <person name="Chen J."/>
            <person name="Zhu S."/>
            <person name="Lu R."/>
            <person name="Zhang X."/>
            <person name="Li P."/>
            <person name="Qiu J."/>
            <person name="Olsen K.M."/>
            <person name="Qiu Y."/>
        </authorList>
    </citation>
    <scope>NUCLEOTIDE SEQUENCE</scope>
    <source>
        <strain evidence="12">KIB01</strain>
    </source>
</reference>
<dbReference type="SMART" id="SM00279">
    <property type="entry name" value="HhH2"/>
    <property type="match status" value="1"/>
</dbReference>
<dbReference type="Gene3D" id="1.10.150.20">
    <property type="entry name" value="5' to 3' exonuclease, C-terminal subdomain"/>
    <property type="match status" value="1"/>
</dbReference>
<dbReference type="PANTHER" id="PTHR11081">
    <property type="entry name" value="FLAP ENDONUCLEASE FAMILY MEMBER"/>
    <property type="match status" value="1"/>
</dbReference>
<dbReference type="Gene3D" id="3.40.50.1010">
    <property type="entry name" value="5'-nuclease"/>
    <property type="match status" value="1"/>
</dbReference>
<keyword evidence="13" id="KW-1185">Reference proteome</keyword>
<dbReference type="SUPFAM" id="SSF47807">
    <property type="entry name" value="5' to 3' exonuclease, C-terminal subdomain"/>
    <property type="match status" value="1"/>
</dbReference>
<evidence type="ECO:0000259" key="11">
    <source>
        <dbReference type="SMART" id="SM00485"/>
    </source>
</evidence>
<evidence type="ECO:0000256" key="9">
    <source>
        <dbReference type="ARBA" id="ARBA00038112"/>
    </source>
</evidence>
<protein>
    <recommendedName>
        <fullName evidence="14">Flap endonuclease GEN-like 2</fullName>
    </recommendedName>
</protein>
<organism evidence="12 13">
    <name type="scientific">Dipteronia dyeriana</name>
    <dbReference type="NCBI Taxonomy" id="168575"/>
    <lineage>
        <taxon>Eukaryota</taxon>
        <taxon>Viridiplantae</taxon>
        <taxon>Streptophyta</taxon>
        <taxon>Embryophyta</taxon>
        <taxon>Tracheophyta</taxon>
        <taxon>Spermatophyta</taxon>
        <taxon>Magnoliopsida</taxon>
        <taxon>eudicotyledons</taxon>
        <taxon>Gunneridae</taxon>
        <taxon>Pentapetalae</taxon>
        <taxon>rosids</taxon>
        <taxon>malvids</taxon>
        <taxon>Sapindales</taxon>
        <taxon>Sapindaceae</taxon>
        <taxon>Hippocastanoideae</taxon>
        <taxon>Acereae</taxon>
        <taxon>Dipteronia</taxon>
    </lineage>
</organism>
<dbReference type="InterPro" id="IPR006085">
    <property type="entry name" value="XPG_DNA_repair_N"/>
</dbReference>
<dbReference type="GO" id="GO:0006281">
    <property type="term" value="P:DNA repair"/>
    <property type="evidence" value="ECO:0007669"/>
    <property type="project" value="UniProtKB-KW"/>
</dbReference>
<keyword evidence="3" id="KW-0479">Metal-binding</keyword>
<dbReference type="Proteomes" id="UP001280121">
    <property type="component" value="Unassembled WGS sequence"/>
</dbReference>
<dbReference type="Pfam" id="PF25386">
    <property type="entry name" value="Chromo_SEND1"/>
    <property type="match status" value="1"/>
</dbReference>
<keyword evidence="6" id="KW-0378">Hydrolase</keyword>
<dbReference type="PANTHER" id="PTHR11081:SF54">
    <property type="entry name" value="SINGLE-STRAND DNA ENDONUCLEASE 1"/>
    <property type="match status" value="1"/>
</dbReference>
<evidence type="ECO:0008006" key="14">
    <source>
        <dbReference type="Google" id="ProtNLM"/>
    </source>
</evidence>
<dbReference type="InterPro" id="IPR008918">
    <property type="entry name" value="HhH2"/>
</dbReference>
<evidence type="ECO:0000256" key="8">
    <source>
        <dbReference type="ARBA" id="ARBA00023204"/>
    </source>
</evidence>
<keyword evidence="8" id="KW-0234">DNA repair</keyword>
<dbReference type="SUPFAM" id="SSF54160">
    <property type="entry name" value="Chromo domain-like"/>
    <property type="match status" value="1"/>
</dbReference>
<dbReference type="InterPro" id="IPR016197">
    <property type="entry name" value="Chromo-like_dom_sf"/>
</dbReference>
<name>A0AAD9X6U6_9ROSI</name>
<dbReference type="InterPro" id="IPR029060">
    <property type="entry name" value="PIN-like_dom_sf"/>
</dbReference>
<evidence type="ECO:0000256" key="7">
    <source>
        <dbReference type="ARBA" id="ARBA00022842"/>
    </source>
</evidence>
<evidence type="ECO:0000256" key="4">
    <source>
        <dbReference type="ARBA" id="ARBA00022759"/>
    </source>
</evidence>
<dbReference type="InterPro" id="IPR036279">
    <property type="entry name" value="5-3_exonuclease_C_sf"/>
</dbReference>
<evidence type="ECO:0000313" key="13">
    <source>
        <dbReference type="Proteomes" id="UP001280121"/>
    </source>
</evidence>
<comment type="cofactor">
    <cofactor evidence="1">
        <name>Mg(2+)</name>
        <dbReference type="ChEBI" id="CHEBI:18420"/>
    </cofactor>
</comment>
<feature type="domain" description="XPG N-terminal" evidence="11">
    <location>
        <begin position="1"/>
        <end position="98"/>
    </location>
</feature>
<dbReference type="GO" id="GO:0003677">
    <property type="term" value="F:DNA binding"/>
    <property type="evidence" value="ECO:0007669"/>
    <property type="project" value="InterPro"/>
</dbReference>
<evidence type="ECO:0000313" key="12">
    <source>
        <dbReference type="EMBL" id="KAK2653826.1"/>
    </source>
</evidence>
<dbReference type="InterPro" id="IPR006084">
    <property type="entry name" value="XPG/Rad2"/>
</dbReference>
<dbReference type="GO" id="GO:0017108">
    <property type="term" value="F:5'-flap endonuclease activity"/>
    <property type="evidence" value="ECO:0007669"/>
    <property type="project" value="TreeGrafter"/>
</dbReference>
<dbReference type="InterPro" id="IPR006086">
    <property type="entry name" value="XPG-I_dom"/>
</dbReference>